<evidence type="ECO:0008006" key="3">
    <source>
        <dbReference type="Google" id="ProtNLM"/>
    </source>
</evidence>
<sequence length="251" mass="27377">MVAVFGVWFGQLQWRTHLLGYETFTHRNIPTVLLAGYGGDAWTYNGMMQRYASAQIAHGALRINVSKSGKFTITQTGKLTDNPLVQVLFADNKNFRGEQAQLLPVLATLKAKYHWRQMNLVGHSMGGGVALNTLLAITGKTEYPQVAKFVGIASPFTGLGKTSDPKRVAALTTQLRQLPAGLSILNLAGDVFGTGGDLEVASPTVFGLKQALPNNIRYRQVLISGDILTSEHSFLHENAQVDGLIAHFLWQ</sequence>
<dbReference type="PATRIC" id="fig|1423727.3.peg.501"/>
<keyword evidence="2" id="KW-1185">Reference proteome</keyword>
<gene>
    <name evidence="1" type="ORF">FC34_GL000499</name>
</gene>
<dbReference type="InterPro" id="IPR029058">
    <property type="entry name" value="AB_hydrolase_fold"/>
</dbReference>
<dbReference type="EMBL" id="AYZQ01000001">
    <property type="protein sequence ID" value="KRM72788.1"/>
    <property type="molecule type" value="Genomic_DNA"/>
</dbReference>
<name>A0A0R2B4B8_9LACO</name>
<reference evidence="1 2" key="1">
    <citation type="journal article" date="2015" name="Genome Announc.">
        <title>Expanding the biotechnology potential of lactobacilli through comparative genomics of 213 strains and associated genera.</title>
        <authorList>
            <person name="Sun Z."/>
            <person name="Harris H.M."/>
            <person name="McCann A."/>
            <person name="Guo C."/>
            <person name="Argimon S."/>
            <person name="Zhang W."/>
            <person name="Yang X."/>
            <person name="Jeffery I.B."/>
            <person name="Cooney J.C."/>
            <person name="Kagawa T.F."/>
            <person name="Liu W."/>
            <person name="Song Y."/>
            <person name="Salvetti E."/>
            <person name="Wrobel A."/>
            <person name="Rasinkangas P."/>
            <person name="Parkhill J."/>
            <person name="Rea M.C."/>
            <person name="O'Sullivan O."/>
            <person name="Ritari J."/>
            <person name="Douillard F.P."/>
            <person name="Paul Ross R."/>
            <person name="Yang R."/>
            <person name="Briner A.E."/>
            <person name="Felis G.E."/>
            <person name="de Vos W.M."/>
            <person name="Barrangou R."/>
            <person name="Klaenhammer T.R."/>
            <person name="Caufield P.W."/>
            <person name="Cui Y."/>
            <person name="Zhang H."/>
            <person name="O'Toole P.W."/>
        </authorList>
    </citation>
    <scope>NUCLEOTIDE SEQUENCE [LARGE SCALE GENOMIC DNA]</scope>
    <source>
        <strain evidence="1 2">DSM 23927</strain>
    </source>
</reference>
<dbReference type="InterPro" id="IPR010315">
    <property type="entry name" value="DUF915_hydro-like"/>
</dbReference>
<comment type="caution">
    <text evidence="1">The sequence shown here is derived from an EMBL/GenBank/DDBJ whole genome shotgun (WGS) entry which is preliminary data.</text>
</comment>
<dbReference type="Gene3D" id="3.40.50.1820">
    <property type="entry name" value="alpha/beta hydrolase"/>
    <property type="match status" value="1"/>
</dbReference>
<dbReference type="AlphaFoldDB" id="A0A0R2B4B8"/>
<dbReference type="Pfam" id="PF06028">
    <property type="entry name" value="DUF915"/>
    <property type="match status" value="1"/>
</dbReference>
<organism evidence="1 2">
    <name type="scientific">Lacticaseibacillus brantae DSM 23927</name>
    <dbReference type="NCBI Taxonomy" id="1423727"/>
    <lineage>
        <taxon>Bacteria</taxon>
        <taxon>Bacillati</taxon>
        <taxon>Bacillota</taxon>
        <taxon>Bacilli</taxon>
        <taxon>Lactobacillales</taxon>
        <taxon>Lactobacillaceae</taxon>
        <taxon>Lacticaseibacillus</taxon>
    </lineage>
</organism>
<protein>
    <recommendedName>
        <fullName evidence="3">Alpha beta hydrolase superfamily protein</fullName>
    </recommendedName>
</protein>
<evidence type="ECO:0000313" key="2">
    <source>
        <dbReference type="Proteomes" id="UP000051672"/>
    </source>
</evidence>
<dbReference type="SUPFAM" id="SSF53474">
    <property type="entry name" value="alpha/beta-Hydrolases"/>
    <property type="match status" value="1"/>
</dbReference>
<evidence type="ECO:0000313" key="1">
    <source>
        <dbReference type="EMBL" id="KRM72788.1"/>
    </source>
</evidence>
<accession>A0A0R2B4B8</accession>
<dbReference type="STRING" id="1423727.FC34_GL000499"/>
<dbReference type="Proteomes" id="UP000051672">
    <property type="component" value="Unassembled WGS sequence"/>
</dbReference>
<proteinExistence type="predicted"/>